<dbReference type="InterPro" id="IPR002156">
    <property type="entry name" value="RNaseH_domain"/>
</dbReference>
<dbReference type="EMBL" id="OIVN01005004">
    <property type="protein sequence ID" value="SPD20424.1"/>
    <property type="molecule type" value="Genomic_DNA"/>
</dbReference>
<accession>A0A2N9EEE3</accession>
<sequence length="337" mass="37675">MLKNEEDQDQASSSTNNMSRLWTAQWTQKVPNKIKQFLWRVCNNALPVKTNLVHRKVISDATCDECLGASETITHALWTCPFAKQVWSLEKSLAELGQLTVHSVTELVWYILEVSTTMDIEIFAVIAWAIWQRRNSLKFQVTSESPDRVYHRALDLLQEFQNAHVSQNIPAQSYIPCAWHPPPTGVMNINFDGAMFKEENAAGIGVIVRSDTGDPIATLSKKIALPHSVEAIEARAAREAAILAHHLQLKRVIFEGDSSIIISALQNPDVCMASYGNIIEDTQVIVSNFESHSFVHIKRQGNAAAHFLARKAKDLLIANMRLDSLPQDIIPVLAFVS</sequence>
<evidence type="ECO:0000259" key="2">
    <source>
        <dbReference type="Pfam" id="PF13966"/>
    </source>
</evidence>
<dbReference type="PANTHER" id="PTHR47074">
    <property type="entry name" value="BNAC02G40300D PROTEIN"/>
    <property type="match status" value="1"/>
</dbReference>
<dbReference type="GO" id="GO:0003676">
    <property type="term" value="F:nucleic acid binding"/>
    <property type="evidence" value="ECO:0007669"/>
    <property type="project" value="InterPro"/>
</dbReference>
<protein>
    <recommendedName>
        <fullName evidence="5">RNase H type-1 domain-containing protein</fullName>
    </recommendedName>
</protein>
<dbReference type="EMBL" id="OIVN01000038">
    <property type="protein sequence ID" value="SPC73058.1"/>
    <property type="molecule type" value="Genomic_DNA"/>
</dbReference>
<evidence type="ECO:0008006" key="5">
    <source>
        <dbReference type="Google" id="ProtNLM"/>
    </source>
</evidence>
<proteinExistence type="predicted"/>
<dbReference type="Gene3D" id="3.30.420.10">
    <property type="entry name" value="Ribonuclease H-like superfamily/Ribonuclease H"/>
    <property type="match status" value="1"/>
</dbReference>
<dbReference type="InterPro" id="IPR026960">
    <property type="entry name" value="RVT-Znf"/>
</dbReference>
<reference evidence="3" key="1">
    <citation type="submission" date="2018-02" db="EMBL/GenBank/DDBJ databases">
        <authorList>
            <person name="Cohen D.B."/>
            <person name="Kent A.D."/>
        </authorList>
    </citation>
    <scope>NUCLEOTIDE SEQUENCE</scope>
</reference>
<dbReference type="CDD" id="cd06222">
    <property type="entry name" value="RNase_H_like"/>
    <property type="match status" value="1"/>
</dbReference>
<evidence type="ECO:0000313" key="3">
    <source>
        <dbReference type="EMBL" id="SPC73058.1"/>
    </source>
</evidence>
<dbReference type="InterPro" id="IPR052929">
    <property type="entry name" value="RNase_H-like_EbsB-rel"/>
</dbReference>
<dbReference type="InterPro" id="IPR036397">
    <property type="entry name" value="RNaseH_sf"/>
</dbReference>
<feature type="domain" description="Reverse transcriptase zinc-binding" evidence="2">
    <location>
        <begin position="14"/>
        <end position="87"/>
    </location>
</feature>
<dbReference type="Pfam" id="PF13456">
    <property type="entry name" value="RVT_3"/>
    <property type="match status" value="1"/>
</dbReference>
<gene>
    <name evidence="4" type="ORF">FSB_LOCUS48306</name>
    <name evidence="3" type="ORF">FSB_LOCUS940</name>
</gene>
<evidence type="ECO:0000259" key="1">
    <source>
        <dbReference type="Pfam" id="PF13456"/>
    </source>
</evidence>
<dbReference type="SUPFAM" id="SSF53098">
    <property type="entry name" value="Ribonuclease H-like"/>
    <property type="match status" value="1"/>
</dbReference>
<dbReference type="AlphaFoldDB" id="A0A2N9EEE3"/>
<dbReference type="PANTHER" id="PTHR47074:SF48">
    <property type="entry name" value="POLYNUCLEOTIDYL TRANSFERASE, RIBONUCLEASE H-LIKE SUPERFAMILY PROTEIN"/>
    <property type="match status" value="1"/>
</dbReference>
<dbReference type="Pfam" id="PF13966">
    <property type="entry name" value="zf-RVT"/>
    <property type="match status" value="1"/>
</dbReference>
<organism evidence="3">
    <name type="scientific">Fagus sylvatica</name>
    <name type="common">Beechnut</name>
    <dbReference type="NCBI Taxonomy" id="28930"/>
    <lineage>
        <taxon>Eukaryota</taxon>
        <taxon>Viridiplantae</taxon>
        <taxon>Streptophyta</taxon>
        <taxon>Embryophyta</taxon>
        <taxon>Tracheophyta</taxon>
        <taxon>Spermatophyta</taxon>
        <taxon>Magnoliopsida</taxon>
        <taxon>eudicotyledons</taxon>
        <taxon>Gunneridae</taxon>
        <taxon>Pentapetalae</taxon>
        <taxon>rosids</taxon>
        <taxon>fabids</taxon>
        <taxon>Fagales</taxon>
        <taxon>Fagaceae</taxon>
        <taxon>Fagus</taxon>
    </lineage>
</organism>
<dbReference type="InterPro" id="IPR012337">
    <property type="entry name" value="RNaseH-like_sf"/>
</dbReference>
<dbReference type="GO" id="GO:0004523">
    <property type="term" value="F:RNA-DNA hybrid ribonuclease activity"/>
    <property type="evidence" value="ECO:0007669"/>
    <property type="project" value="InterPro"/>
</dbReference>
<evidence type="ECO:0000313" key="4">
    <source>
        <dbReference type="EMBL" id="SPD20424.1"/>
    </source>
</evidence>
<dbReference type="InterPro" id="IPR044730">
    <property type="entry name" value="RNase_H-like_dom_plant"/>
</dbReference>
<name>A0A2N9EEE3_FAGSY</name>
<feature type="domain" description="RNase H type-1" evidence="1">
    <location>
        <begin position="190"/>
        <end position="312"/>
    </location>
</feature>